<evidence type="ECO:0000313" key="2">
    <source>
        <dbReference type="Proteomes" id="UP000249432"/>
    </source>
</evidence>
<dbReference type="AlphaFoldDB" id="A0A2W5SXZ7"/>
<dbReference type="EMBL" id="QFRA01000020">
    <property type="protein sequence ID" value="PZR04205.1"/>
    <property type="molecule type" value="Genomic_DNA"/>
</dbReference>
<organism evidence="1 2">
    <name type="scientific">Corynebacterium kroppenstedtii</name>
    <dbReference type="NCBI Taxonomy" id="161879"/>
    <lineage>
        <taxon>Bacteria</taxon>
        <taxon>Bacillati</taxon>
        <taxon>Actinomycetota</taxon>
        <taxon>Actinomycetes</taxon>
        <taxon>Mycobacteriales</taxon>
        <taxon>Corynebacteriaceae</taxon>
        <taxon>Corynebacterium</taxon>
    </lineage>
</organism>
<name>A0A2W5SXZ7_9CORY</name>
<dbReference type="RefSeq" id="WP_303735161.1">
    <property type="nucleotide sequence ID" value="NZ_CAKZHK010000009.1"/>
</dbReference>
<comment type="caution">
    <text evidence="1">The sequence shown here is derived from an EMBL/GenBank/DDBJ whole genome shotgun (WGS) entry which is preliminary data.</text>
</comment>
<accession>A0A2W5SXZ7</accession>
<sequence length="201" mass="21376">MAMAHTRGTSARPLFAVHARFRGRTMRRAEYVRNSAQAMEHLPGVLKSTVEGVEEISLLTRDAESEAQVVMAFLSAGEWAIGIGIGGHDPSVVARSCTGKRAGTVGASIATISQNSSIASSELASDISAAFSLIGHVLTRRTEEGREATALMRQGYTQNDAAAELGISKQAMSQRLVAAGWQAEQAGWDLAVHLLTRAEEL</sequence>
<reference evidence="1 2" key="1">
    <citation type="submission" date="2017-08" db="EMBL/GenBank/DDBJ databases">
        <title>Infants hospitalized years apart are colonized by the same room-sourced microbial strains.</title>
        <authorList>
            <person name="Brooks B."/>
            <person name="Olm M.R."/>
            <person name="Firek B.A."/>
            <person name="Baker R."/>
            <person name="Thomas B.C."/>
            <person name="Morowitz M.J."/>
            <person name="Banfield J.F."/>
        </authorList>
    </citation>
    <scope>NUCLEOTIDE SEQUENCE [LARGE SCALE GENOMIC DNA]</scope>
    <source>
        <strain evidence="1">S2_003_000_R1_3</strain>
    </source>
</reference>
<protein>
    <submittedName>
        <fullName evidence="1">MarR family transcriptional regulator</fullName>
    </submittedName>
</protein>
<proteinExistence type="predicted"/>
<gene>
    <name evidence="1" type="ORF">DI525_07745</name>
</gene>
<dbReference type="Proteomes" id="UP000249432">
    <property type="component" value="Unassembled WGS sequence"/>
</dbReference>
<evidence type="ECO:0000313" key="1">
    <source>
        <dbReference type="EMBL" id="PZR04205.1"/>
    </source>
</evidence>